<dbReference type="PANTHER" id="PTHR23290">
    <property type="entry name" value="RRNA N6-ADENOSINE-METHYLTRANSFERASE METTL5"/>
    <property type="match status" value="1"/>
</dbReference>
<dbReference type="GO" id="GO:0003676">
    <property type="term" value="F:nucleic acid binding"/>
    <property type="evidence" value="ECO:0007669"/>
    <property type="project" value="InterPro"/>
</dbReference>
<evidence type="ECO:0000313" key="4">
    <source>
        <dbReference type="EMBL" id="OKY79216.1"/>
    </source>
</evidence>
<comment type="similarity">
    <text evidence="1">Belongs to the methyltransferase superfamily. PrmA family.</text>
</comment>
<dbReference type="EMBL" id="MSDW01000001">
    <property type="protein sequence ID" value="OKY79216.1"/>
    <property type="molecule type" value="Genomic_DNA"/>
</dbReference>
<dbReference type="InterPro" id="IPR002052">
    <property type="entry name" value="DNA_methylase_N6_adenine_CS"/>
</dbReference>
<dbReference type="SUPFAM" id="SSF53335">
    <property type="entry name" value="S-adenosyl-L-methionine-dependent methyltransferases"/>
    <property type="match status" value="1"/>
</dbReference>
<evidence type="ECO:0000259" key="3">
    <source>
        <dbReference type="Pfam" id="PF05175"/>
    </source>
</evidence>
<comment type="caution">
    <text evidence="4">The sequence shown here is derived from an EMBL/GenBank/DDBJ whole genome shotgun (WGS) entry which is preliminary data.</text>
</comment>
<reference evidence="4" key="1">
    <citation type="submission" date="2016-12" db="EMBL/GenBank/DDBJ databases">
        <title>Discovery of methanogenic haloarchaea.</title>
        <authorList>
            <person name="Sorokin D.Y."/>
            <person name="Makarova K.S."/>
            <person name="Abbas B."/>
            <person name="Ferrer M."/>
            <person name="Golyshin P.N."/>
        </authorList>
    </citation>
    <scope>NUCLEOTIDE SEQUENCE [LARGE SCALE GENOMIC DNA]</scope>
    <source>
        <strain evidence="4">HMET1</strain>
    </source>
</reference>
<dbReference type="FunCoup" id="A0A1Q6DXX4">
    <property type="interactions" value="63"/>
</dbReference>
<dbReference type="InterPro" id="IPR051720">
    <property type="entry name" value="rRNA_MeTrfase/Polyamine_Synth"/>
</dbReference>
<organism evidence="4 5">
    <name type="scientific">Methanohalarchaeum thermophilum</name>
    <dbReference type="NCBI Taxonomy" id="1903181"/>
    <lineage>
        <taxon>Archaea</taxon>
        <taxon>Methanobacteriati</taxon>
        <taxon>Methanobacteriota</taxon>
        <taxon>Methanonatronarchaeia</taxon>
        <taxon>Methanonatronarchaeales</taxon>
        <taxon>Methanonatronarchaeaceae</taxon>
        <taxon>Candidatus Methanohalarchaeum</taxon>
    </lineage>
</organism>
<evidence type="ECO:0000256" key="2">
    <source>
        <dbReference type="ARBA" id="ARBA00041374"/>
    </source>
</evidence>
<evidence type="ECO:0000313" key="5">
    <source>
        <dbReference type="Proteomes" id="UP000185744"/>
    </source>
</evidence>
<keyword evidence="4" id="KW-0808">Transferase</keyword>
<dbReference type="Pfam" id="PF05175">
    <property type="entry name" value="MTS"/>
    <property type="match status" value="1"/>
</dbReference>
<keyword evidence="4" id="KW-0489">Methyltransferase</keyword>
<dbReference type="AlphaFoldDB" id="A0A1Q6DXX4"/>
<evidence type="ECO:0000256" key="1">
    <source>
        <dbReference type="ARBA" id="ARBA00009741"/>
    </source>
</evidence>
<dbReference type="InParanoid" id="A0A1Q6DXX4"/>
<dbReference type="PRINTS" id="PR00507">
    <property type="entry name" value="N12N6MTFRASE"/>
</dbReference>
<protein>
    <recommendedName>
        <fullName evidence="2">Methyltransferase-like protein 5</fullName>
    </recommendedName>
</protein>
<dbReference type="GO" id="GO:0008168">
    <property type="term" value="F:methyltransferase activity"/>
    <property type="evidence" value="ECO:0007669"/>
    <property type="project" value="UniProtKB-KW"/>
</dbReference>
<keyword evidence="5" id="KW-1185">Reference proteome</keyword>
<dbReference type="InterPro" id="IPR007848">
    <property type="entry name" value="Small_mtfrase_dom"/>
</dbReference>
<dbReference type="Proteomes" id="UP000185744">
    <property type="component" value="Unassembled WGS sequence"/>
</dbReference>
<dbReference type="PANTHER" id="PTHR23290:SF0">
    <property type="entry name" value="RRNA N6-ADENOSINE-METHYLTRANSFERASE METTL5"/>
    <property type="match status" value="1"/>
</dbReference>
<name>A0A1Q6DXX4_METT1</name>
<dbReference type="PROSITE" id="PS00092">
    <property type="entry name" value="N6_MTASE"/>
    <property type="match status" value="1"/>
</dbReference>
<gene>
    <name evidence="4" type="ORF">BTN85_1724</name>
</gene>
<dbReference type="STRING" id="1903181.BTN85_1724"/>
<feature type="domain" description="Methyltransferase small" evidence="3">
    <location>
        <begin position="52"/>
        <end position="135"/>
    </location>
</feature>
<proteinExistence type="inferred from homology"/>
<dbReference type="InterPro" id="IPR029063">
    <property type="entry name" value="SAM-dependent_MTases_sf"/>
</dbReference>
<dbReference type="CDD" id="cd02440">
    <property type="entry name" value="AdoMet_MTases"/>
    <property type="match status" value="1"/>
</dbReference>
<dbReference type="GO" id="GO:0032259">
    <property type="term" value="P:methylation"/>
    <property type="evidence" value="ECO:0007669"/>
    <property type="project" value="UniProtKB-KW"/>
</dbReference>
<sequence>MRNKKFNKIKMKKKQLEIKLQKLKGYQNPIPGLEQYLTPAALASAILNYINLDEGFKGKKVIDLGSGTGTLAIGAKLLGAEKVVGVEKDPDAIKIARENRNRLDLDIDYVNLDVREFNDESDLVIQNPPFGSQKKGNDRPFIEKSLSIAPIVYSIHKTESRNFIEKFITELDAEICVRKKTGFPIERTFNFHEEDVKKVNVDFYKFIRNQTKNRLKNE</sequence>
<accession>A0A1Q6DXX4</accession>
<dbReference type="Gene3D" id="3.40.50.150">
    <property type="entry name" value="Vaccinia Virus protein VP39"/>
    <property type="match status" value="1"/>
</dbReference>